<keyword evidence="2 5" id="KW-0378">Hydrolase</keyword>
<keyword evidence="3 5" id="KW-0326">Glycosidase</keyword>
<evidence type="ECO:0000313" key="5">
    <source>
        <dbReference type="EMBL" id="RWX49642.1"/>
    </source>
</evidence>
<dbReference type="SUPFAM" id="SSF51445">
    <property type="entry name" value="(Trans)glycosidases"/>
    <property type="match status" value="1"/>
</dbReference>
<dbReference type="GO" id="GO:0004563">
    <property type="term" value="F:beta-N-acetylhexosaminidase activity"/>
    <property type="evidence" value="ECO:0007669"/>
    <property type="project" value="UniProtKB-EC"/>
</dbReference>
<dbReference type="AlphaFoldDB" id="A0A444J9B2"/>
<comment type="caution">
    <text evidence="5">The sequence shown here is derived from an EMBL/GenBank/DDBJ whole genome shotgun (WGS) entry which is preliminary data.</text>
</comment>
<dbReference type="Proteomes" id="UP000288086">
    <property type="component" value="Unassembled WGS sequence"/>
</dbReference>
<name>A0A444J9B2_9BACT</name>
<evidence type="ECO:0000256" key="2">
    <source>
        <dbReference type="ARBA" id="ARBA00022801"/>
    </source>
</evidence>
<dbReference type="Pfam" id="PF00933">
    <property type="entry name" value="Glyco_hydro_3"/>
    <property type="match status" value="1"/>
</dbReference>
<reference evidence="5 6" key="1">
    <citation type="submission" date="2017-01" db="EMBL/GenBank/DDBJ databases">
        <title>The cable genome- insights into the physiology and evolution of filamentous bacteria capable of sulfide oxidation via long distance electron transfer.</title>
        <authorList>
            <person name="Schreiber L."/>
            <person name="Bjerg J.T."/>
            <person name="Boggild A."/>
            <person name="Van De Vossenberg J."/>
            <person name="Meysman F."/>
            <person name="Nielsen L.P."/>
            <person name="Schramm A."/>
            <person name="Kjeldsen K.U."/>
        </authorList>
    </citation>
    <scope>NUCLEOTIDE SEQUENCE [LARGE SCALE GENOMIC DNA]</scope>
    <source>
        <strain evidence="5">A1</strain>
    </source>
</reference>
<sequence length="143" mass="15792">MDISEDWQEKELEPYKIMIGSGLIDAVMTAHVVHYGLDPSGLPATLSPVLLNGMLRQNLGFDGVIMTDDLQMQAIASRYGFKEAVQRAVLAGADLLIVGNNLERNPDALEQGVQAVQELLDQGRISEKRIHASLQRVELLLHF</sequence>
<evidence type="ECO:0000256" key="1">
    <source>
        <dbReference type="ARBA" id="ARBA00005336"/>
    </source>
</evidence>
<evidence type="ECO:0000259" key="4">
    <source>
        <dbReference type="Pfam" id="PF00933"/>
    </source>
</evidence>
<dbReference type="PANTHER" id="PTHR30480">
    <property type="entry name" value="BETA-HEXOSAMINIDASE-RELATED"/>
    <property type="match status" value="1"/>
</dbReference>
<dbReference type="InterPro" id="IPR050226">
    <property type="entry name" value="NagZ_Beta-hexosaminidase"/>
</dbReference>
<evidence type="ECO:0000256" key="3">
    <source>
        <dbReference type="ARBA" id="ARBA00023295"/>
    </source>
</evidence>
<dbReference type="GO" id="GO:0009254">
    <property type="term" value="P:peptidoglycan turnover"/>
    <property type="evidence" value="ECO:0007669"/>
    <property type="project" value="TreeGrafter"/>
</dbReference>
<accession>A0A444J9B2</accession>
<evidence type="ECO:0000313" key="6">
    <source>
        <dbReference type="Proteomes" id="UP000288086"/>
    </source>
</evidence>
<feature type="domain" description="Glycoside hydrolase family 3 N-terminal" evidence="4">
    <location>
        <begin position="5"/>
        <end position="138"/>
    </location>
</feature>
<dbReference type="Gene3D" id="3.20.20.300">
    <property type="entry name" value="Glycoside hydrolase, family 3, N-terminal domain"/>
    <property type="match status" value="1"/>
</dbReference>
<dbReference type="InterPro" id="IPR036962">
    <property type="entry name" value="Glyco_hydro_3_N_sf"/>
</dbReference>
<dbReference type="GO" id="GO:0005975">
    <property type="term" value="P:carbohydrate metabolic process"/>
    <property type="evidence" value="ECO:0007669"/>
    <property type="project" value="InterPro"/>
</dbReference>
<comment type="similarity">
    <text evidence="1">Belongs to the glycosyl hydrolase 3 family.</text>
</comment>
<keyword evidence="6" id="KW-1185">Reference proteome</keyword>
<proteinExistence type="inferred from homology"/>
<dbReference type="EC" id="3.2.1.52" evidence="5"/>
<organism evidence="5 6">
    <name type="scientific">Candidatus Electrothrix communis</name>
    <dbReference type="NCBI Taxonomy" id="1859133"/>
    <lineage>
        <taxon>Bacteria</taxon>
        <taxon>Pseudomonadati</taxon>
        <taxon>Thermodesulfobacteriota</taxon>
        <taxon>Desulfobulbia</taxon>
        <taxon>Desulfobulbales</taxon>
        <taxon>Desulfobulbaceae</taxon>
        <taxon>Candidatus Electrothrix</taxon>
    </lineage>
</organism>
<gene>
    <name evidence="5" type="ORF">VT98_10232</name>
</gene>
<protein>
    <submittedName>
        <fullName evidence="5">Glycosyl hydrolase family 3 N terminal domain-containing protein</fullName>
        <ecNumber evidence="5">3.2.1.52</ecNumber>
    </submittedName>
</protein>
<dbReference type="InterPro" id="IPR017853">
    <property type="entry name" value="GH"/>
</dbReference>
<dbReference type="PANTHER" id="PTHR30480:SF16">
    <property type="entry name" value="GLYCOSIDE HYDROLASE FAMILY 3 DOMAIN PROTEIN"/>
    <property type="match status" value="1"/>
</dbReference>
<dbReference type="EMBL" id="MTKP01000023">
    <property type="protein sequence ID" value="RWX49642.1"/>
    <property type="molecule type" value="Genomic_DNA"/>
</dbReference>
<dbReference type="InterPro" id="IPR001764">
    <property type="entry name" value="Glyco_hydro_3_N"/>
</dbReference>